<feature type="domain" description="ABC transmembrane type-1" evidence="9">
    <location>
        <begin position="96"/>
        <end position="289"/>
    </location>
</feature>
<dbReference type="PROSITE" id="PS50928">
    <property type="entry name" value="ABC_TM1"/>
    <property type="match status" value="1"/>
</dbReference>
<evidence type="ECO:0000259" key="9">
    <source>
        <dbReference type="PROSITE" id="PS50928"/>
    </source>
</evidence>
<keyword evidence="6 7" id="KW-0472">Membrane</keyword>
<evidence type="ECO:0000256" key="3">
    <source>
        <dbReference type="ARBA" id="ARBA00022475"/>
    </source>
</evidence>
<dbReference type="CDD" id="cd06261">
    <property type="entry name" value="TM_PBP2"/>
    <property type="match status" value="1"/>
</dbReference>
<evidence type="ECO:0000313" key="10">
    <source>
        <dbReference type="EMBL" id="OUE25049.1"/>
    </source>
</evidence>
<protein>
    <submittedName>
        <fullName evidence="10">Trehalose transport system permease protein SugB</fullName>
    </submittedName>
</protein>
<feature type="transmembrane region" description="Helical" evidence="7">
    <location>
        <begin position="100"/>
        <end position="122"/>
    </location>
</feature>
<comment type="similarity">
    <text evidence="7">Belongs to the binding-protein-dependent transport system permease family.</text>
</comment>
<evidence type="ECO:0000256" key="7">
    <source>
        <dbReference type="RuleBase" id="RU363032"/>
    </source>
</evidence>
<evidence type="ECO:0000256" key="2">
    <source>
        <dbReference type="ARBA" id="ARBA00022448"/>
    </source>
</evidence>
<dbReference type="Gene3D" id="1.10.3720.10">
    <property type="entry name" value="MetI-like"/>
    <property type="match status" value="1"/>
</dbReference>
<dbReference type="PANTHER" id="PTHR43744:SF8">
    <property type="entry name" value="SN-GLYCEROL-3-PHOSPHATE TRANSPORT SYSTEM PERMEASE PROTEIN UGPE"/>
    <property type="match status" value="1"/>
</dbReference>
<keyword evidence="2 7" id="KW-0813">Transport</keyword>
<dbReference type="InterPro" id="IPR000515">
    <property type="entry name" value="MetI-like"/>
</dbReference>
<name>A0A251YLK0_9MICO</name>
<dbReference type="SUPFAM" id="SSF161098">
    <property type="entry name" value="MetI-like"/>
    <property type="match status" value="1"/>
</dbReference>
<feature type="transmembrane region" description="Helical" evidence="7">
    <location>
        <begin position="268"/>
        <end position="289"/>
    </location>
</feature>
<dbReference type="RefSeq" id="WP_241534835.1">
    <property type="nucleotide sequence ID" value="NZ_MDJY01000031.1"/>
</dbReference>
<dbReference type="Proteomes" id="UP000195011">
    <property type="component" value="Unassembled WGS sequence"/>
</dbReference>
<keyword evidence="3" id="KW-1003">Cell membrane</keyword>
<evidence type="ECO:0000256" key="1">
    <source>
        <dbReference type="ARBA" id="ARBA00004651"/>
    </source>
</evidence>
<feature type="transmembrane region" description="Helical" evidence="7">
    <location>
        <begin position="164"/>
        <end position="183"/>
    </location>
</feature>
<dbReference type="GO" id="GO:0055085">
    <property type="term" value="P:transmembrane transport"/>
    <property type="evidence" value="ECO:0007669"/>
    <property type="project" value="InterPro"/>
</dbReference>
<evidence type="ECO:0000256" key="5">
    <source>
        <dbReference type="ARBA" id="ARBA00022989"/>
    </source>
</evidence>
<keyword evidence="5 7" id="KW-1133">Transmembrane helix</keyword>
<dbReference type="EMBL" id="MDJY01000031">
    <property type="protein sequence ID" value="OUE25049.1"/>
    <property type="molecule type" value="Genomic_DNA"/>
</dbReference>
<evidence type="ECO:0000256" key="6">
    <source>
        <dbReference type="ARBA" id="ARBA00023136"/>
    </source>
</evidence>
<gene>
    <name evidence="10" type="primary">sugB_2</name>
    <name evidence="10" type="ORF">BFL36_05765</name>
</gene>
<feature type="region of interest" description="Disordered" evidence="8">
    <location>
        <begin position="1"/>
        <end position="30"/>
    </location>
</feature>
<sequence>MSTSAPARPASSGAPLAGGSPTRPGRGRDARGLGAVRASMPRVAWYVACGCVALLFLYPLGIMLGTALTAQDGSVGFGNLQRLLTPTGGLDLVTSLRNSVFVSLLVTALTVVVSTLAGYAFARLPFRGSDLVFFLVLITFMIPFQAIITPLFLTLIELDLDNSLVGLSLVLATFNLPFGIFLMRNSFAAVPASLEEAALIDGNTPLQAMRRVMLPIAIPGVVSTALLTFFSAWNDFFATLILITDQSLYTLPVSLNILSAGQNNTVDWGLMQTGVAVTVIPCVVLYLLLQRYYVAGLISGAVK</sequence>
<evidence type="ECO:0000313" key="11">
    <source>
        <dbReference type="Proteomes" id="UP000195011"/>
    </source>
</evidence>
<evidence type="ECO:0000256" key="4">
    <source>
        <dbReference type="ARBA" id="ARBA00022692"/>
    </source>
</evidence>
<feature type="compositionally biased region" description="Low complexity" evidence="8">
    <location>
        <begin position="1"/>
        <end position="21"/>
    </location>
</feature>
<accession>A0A251YLK0</accession>
<evidence type="ECO:0000256" key="8">
    <source>
        <dbReference type="SAM" id="MobiDB-lite"/>
    </source>
</evidence>
<dbReference type="PANTHER" id="PTHR43744">
    <property type="entry name" value="ABC TRANSPORTER PERMEASE PROTEIN MG189-RELATED-RELATED"/>
    <property type="match status" value="1"/>
</dbReference>
<dbReference type="GO" id="GO:0005886">
    <property type="term" value="C:plasma membrane"/>
    <property type="evidence" value="ECO:0007669"/>
    <property type="project" value="UniProtKB-SubCell"/>
</dbReference>
<comment type="subcellular location">
    <subcellularLocation>
        <location evidence="1 7">Cell membrane</location>
        <topology evidence="1 7">Multi-pass membrane protein</topology>
    </subcellularLocation>
</comment>
<organism evidence="10 11">
    <name type="scientific">Clavibacter michiganensis</name>
    <dbReference type="NCBI Taxonomy" id="28447"/>
    <lineage>
        <taxon>Bacteria</taxon>
        <taxon>Bacillati</taxon>
        <taxon>Actinomycetota</taxon>
        <taxon>Actinomycetes</taxon>
        <taxon>Micrococcales</taxon>
        <taxon>Microbacteriaceae</taxon>
        <taxon>Clavibacter</taxon>
    </lineage>
</organism>
<dbReference type="InterPro" id="IPR035906">
    <property type="entry name" value="MetI-like_sf"/>
</dbReference>
<proteinExistence type="inferred from homology"/>
<dbReference type="Pfam" id="PF00528">
    <property type="entry name" value="BPD_transp_1"/>
    <property type="match status" value="1"/>
</dbReference>
<comment type="caution">
    <text evidence="10">The sequence shown here is derived from an EMBL/GenBank/DDBJ whole genome shotgun (WGS) entry which is preliminary data.</text>
</comment>
<feature type="transmembrane region" description="Helical" evidence="7">
    <location>
        <begin position="212"/>
        <end position="233"/>
    </location>
</feature>
<keyword evidence="4 7" id="KW-0812">Transmembrane</keyword>
<reference evidence="10 11" key="1">
    <citation type="submission" date="2016-08" db="EMBL/GenBank/DDBJ databases">
        <title>Genome sequence of Clavibacter michiganensis spp strain CFBP8017.</title>
        <authorList>
            <person name="Thapa S.P."/>
            <person name="Coaker G."/>
            <person name="Jacques M.-A."/>
        </authorList>
    </citation>
    <scope>NUCLEOTIDE SEQUENCE [LARGE SCALE GENOMIC DNA]</scope>
    <source>
        <strain evidence="10">CFBP8017</strain>
    </source>
</reference>
<dbReference type="AlphaFoldDB" id="A0A251YLK0"/>
<feature type="transmembrane region" description="Helical" evidence="7">
    <location>
        <begin position="43"/>
        <end position="64"/>
    </location>
</feature>
<feature type="transmembrane region" description="Helical" evidence="7">
    <location>
        <begin position="131"/>
        <end position="152"/>
    </location>
</feature>